<accession>A0ABT2FEH6</accession>
<organism evidence="12 13">
    <name type="scientific">Neisseria montereyensis</name>
    <dbReference type="NCBI Taxonomy" id="2973938"/>
    <lineage>
        <taxon>Bacteria</taxon>
        <taxon>Pseudomonadati</taxon>
        <taxon>Pseudomonadota</taxon>
        <taxon>Betaproteobacteria</taxon>
        <taxon>Neisseriales</taxon>
        <taxon>Neisseriaceae</taxon>
        <taxon>Neisseria</taxon>
    </lineage>
</organism>
<feature type="domain" description="Surface lipoprotein assembly modifier C-terminal" evidence="10">
    <location>
        <begin position="201"/>
        <end position="492"/>
    </location>
</feature>
<evidence type="ECO:0000256" key="6">
    <source>
        <dbReference type="ARBA" id="ARBA00023237"/>
    </source>
</evidence>
<dbReference type="RefSeq" id="WP_259292379.1">
    <property type="nucleotide sequence ID" value="NZ_JANUXW010000012.1"/>
</dbReference>
<gene>
    <name evidence="12" type="ORF">NXS09_09995</name>
</gene>
<evidence type="ECO:0000256" key="9">
    <source>
        <dbReference type="SAM" id="SignalP"/>
    </source>
</evidence>
<dbReference type="Pfam" id="PF24575">
    <property type="entry name" value="TPR_Slam"/>
    <property type="match status" value="1"/>
</dbReference>
<protein>
    <submittedName>
        <fullName evidence="12">Surface lipoprotein assembly modifier</fullName>
    </submittedName>
</protein>
<evidence type="ECO:0000256" key="3">
    <source>
        <dbReference type="ARBA" id="ARBA00022692"/>
    </source>
</evidence>
<dbReference type="Proteomes" id="UP001166947">
    <property type="component" value="Unassembled WGS sequence"/>
</dbReference>
<keyword evidence="3" id="KW-0812">Transmembrane</keyword>
<feature type="signal peptide" evidence="9">
    <location>
        <begin position="1"/>
        <end position="27"/>
    </location>
</feature>
<evidence type="ECO:0000256" key="7">
    <source>
        <dbReference type="ARBA" id="ARBA00023609"/>
    </source>
</evidence>
<sequence>MFFPFKNLKYTTTFFLTLLCCAAPLQAAETVVPQQRPERPEPKLPEIQQPEQSRWQPAVTSETEIQDIDEKTLLQQPNLLNLLLDKSVMANDLEGIKVLLPVYRKLPDTQRDDTLLLLAESKLAMFEGNFSQAVDLLRQIIAERPDLDVIRMYLAIALFYDQQDVAAQDQFDKLLAQAELPEQEKAVIEQFTEQLQQRHRWQFNGGINYAREPNINNAPIVREQGNINTDIEPEKATGIVYHFGAEKDWALPRGFLLKSSLDISGKYYPGNQRYNDLLADVGFGVGYRNARFDVALMPFVTKRWWQGYSESSGQSGLQSYSDSFGATLSVQSRLSRRWRSYHYARIEKTHHEERFRFDGIRRQIGQTLIYQASPQQAWFGGIDYQQEKLHDTDNSNHLLTGSLGWIQEWPKGFSTRSRIAWGKQKYHAPMPWPILKTRQDNSLQMQVSVWHRNIHFWGITPRLTWQRIRNKSNVFLYDYQKNNVFLEFSKQF</sequence>
<evidence type="ECO:0000256" key="1">
    <source>
        <dbReference type="ARBA" id="ARBA00004571"/>
    </source>
</evidence>
<feature type="region of interest" description="Disordered" evidence="8">
    <location>
        <begin position="32"/>
        <end position="56"/>
    </location>
</feature>
<proteinExistence type="inferred from homology"/>
<evidence type="ECO:0000313" key="12">
    <source>
        <dbReference type="EMBL" id="MCS4534621.1"/>
    </source>
</evidence>
<dbReference type="InterPro" id="IPR011990">
    <property type="entry name" value="TPR-like_helical_dom_sf"/>
</dbReference>
<dbReference type="SUPFAM" id="SSF48452">
    <property type="entry name" value="TPR-like"/>
    <property type="match status" value="1"/>
</dbReference>
<keyword evidence="12" id="KW-0449">Lipoprotein</keyword>
<evidence type="ECO:0000313" key="13">
    <source>
        <dbReference type="Proteomes" id="UP001166947"/>
    </source>
</evidence>
<evidence type="ECO:0000256" key="2">
    <source>
        <dbReference type="ARBA" id="ARBA00022452"/>
    </source>
</evidence>
<reference evidence="12" key="1">
    <citation type="submission" date="2022-08" db="EMBL/GenBank/DDBJ databases">
        <authorList>
            <person name="Volokhov D.V."/>
            <person name="Furtak V.A."/>
            <person name="Zagorodnyaya T.A."/>
        </authorList>
    </citation>
    <scope>NUCLEOTIDE SEQUENCE</scope>
    <source>
        <strain evidence="12">CSL10203-ORH2</strain>
    </source>
</reference>
<keyword evidence="13" id="KW-1185">Reference proteome</keyword>
<dbReference type="EMBL" id="JANUXW010000012">
    <property type="protein sequence ID" value="MCS4534621.1"/>
    <property type="molecule type" value="Genomic_DNA"/>
</dbReference>
<reference evidence="12" key="2">
    <citation type="journal article" date="2023" name="Curr. Microbiol.">
        <title>Neisseria montereyensis sp. nov., Isolated from Oropharynx of California Sea Lion (Zalophus californianus): Genomic, Phylogenetic, and Phenotypic Study.</title>
        <authorList>
            <person name="Volokhov D.V."/>
            <person name="Zagorodnyaya T.A."/>
            <person name="Furtak V.A."/>
            <person name="Nattanmai G."/>
            <person name="Randall L."/>
            <person name="Jose S."/>
            <person name="Gao Y."/>
            <person name="Gulland F.M."/>
            <person name="Eisenberg T."/>
            <person name="Delmonte P."/>
            <person name="Blom J."/>
            <person name="Mitchell K.K."/>
        </authorList>
    </citation>
    <scope>NUCLEOTIDE SEQUENCE</scope>
    <source>
        <strain evidence="12">CSL10203-ORH2</strain>
    </source>
</reference>
<evidence type="ECO:0000259" key="11">
    <source>
        <dbReference type="Pfam" id="PF24575"/>
    </source>
</evidence>
<keyword evidence="2" id="KW-1134">Transmembrane beta strand</keyword>
<dbReference type="Pfam" id="PF04575">
    <property type="entry name" value="SlipAM"/>
    <property type="match status" value="1"/>
</dbReference>
<keyword evidence="6" id="KW-0998">Cell outer membrane</keyword>
<keyword evidence="4 9" id="KW-0732">Signal</keyword>
<comment type="similarity">
    <text evidence="7">Belongs to the Slam family.</text>
</comment>
<evidence type="ECO:0000256" key="8">
    <source>
        <dbReference type="SAM" id="MobiDB-lite"/>
    </source>
</evidence>
<feature type="chain" id="PRO_5047411323" evidence="9">
    <location>
        <begin position="28"/>
        <end position="492"/>
    </location>
</feature>
<comment type="subcellular location">
    <subcellularLocation>
        <location evidence="1">Cell outer membrane</location>
        <topology evidence="1">Multi-pass membrane protein</topology>
    </subcellularLocation>
</comment>
<evidence type="ECO:0000259" key="10">
    <source>
        <dbReference type="Pfam" id="PF04575"/>
    </source>
</evidence>
<name>A0ABT2FEH6_9NEIS</name>
<feature type="domain" description="Surface lipoprotein assembly modifier N-terminal TPR repeats region" evidence="11">
    <location>
        <begin position="67"/>
        <end position="171"/>
    </location>
</feature>
<evidence type="ECO:0000256" key="5">
    <source>
        <dbReference type="ARBA" id="ARBA00023136"/>
    </source>
</evidence>
<comment type="caution">
    <text evidence="12">The sequence shown here is derived from an EMBL/GenBank/DDBJ whole genome shotgun (WGS) entry which is preliminary data.</text>
</comment>
<dbReference type="InterPro" id="IPR057556">
    <property type="entry name" value="TPR_Slam"/>
</dbReference>
<dbReference type="InterPro" id="IPR007655">
    <property type="entry name" value="Slam_C"/>
</dbReference>
<evidence type="ECO:0000256" key="4">
    <source>
        <dbReference type="ARBA" id="ARBA00022729"/>
    </source>
</evidence>
<keyword evidence="5" id="KW-0472">Membrane</keyword>